<dbReference type="Proteomes" id="UP000887574">
    <property type="component" value="Unplaced"/>
</dbReference>
<organism evidence="5 6">
    <name type="scientific">Ditylenchus dipsaci</name>
    <dbReference type="NCBI Taxonomy" id="166011"/>
    <lineage>
        <taxon>Eukaryota</taxon>
        <taxon>Metazoa</taxon>
        <taxon>Ecdysozoa</taxon>
        <taxon>Nematoda</taxon>
        <taxon>Chromadorea</taxon>
        <taxon>Rhabditida</taxon>
        <taxon>Tylenchina</taxon>
        <taxon>Tylenchomorpha</taxon>
        <taxon>Sphaerularioidea</taxon>
        <taxon>Anguinidae</taxon>
        <taxon>Anguininae</taxon>
        <taxon>Ditylenchus</taxon>
    </lineage>
</organism>
<feature type="domain" description="Nematode cuticle collagen N-terminal" evidence="4">
    <location>
        <begin position="21"/>
        <end position="69"/>
    </location>
</feature>
<dbReference type="PANTHER" id="PTHR24637:SF421">
    <property type="entry name" value="CUTICLE COLLAGEN DPY-2"/>
    <property type="match status" value="1"/>
</dbReference>
<keyword evidence="5" id="KW-1185">Reference proteome</keyword>
<dbReference type="GO" id="GO:0042302">
    <property type="term" value="F:structural constituent of cuticle"/>
    <property type="evidence" value="ECO:0007669"/>
    <property type="project" value="InterPro"/>
</dbReference>
<evidence type="ECO:0000313" key="5">
    <source>
        <dbReference type="Proteomes" id="UP000887574"/>
    </source>
</evidence>
<dbReference type="InterPro" id="IPR002486">
    <property type="entry name" value="Col_cuticle_N"/>
</dbReference>
<feature type="compositionally biased region" description="Basic and acidic residues" evidence="2">
    <location>
        <begin position="117"/>
        <end position="129"/>
    </location>
</feature>
<feature type="region of interest" description="Disordered" evidence="2">
    <location>
        <begin position="101"/>
        <end position="270"/>
    </location>
</feature>
<feature type="compositionally biased region" description="Gly residues" evidence="2">
    <location>
        <begin position="170"/>
        <end position="179"/>
    </location>
</feature>
<protein>
    <submittedName>
        <fullName evidence="6">Nematode cuticle collagen N-terminal domain-containing protein</fullName>
    </submittedName>
</protein>
<evidence type="ECO:0000256" key="1">
    <source>
        <dbReference type="ARBA" id="ARBA00022737"/>
    </source>
</evidence>
<dbReference type="AlphaFoldDB" id="A0A915E5Y4"/>
<accession>A0A915E5Y4</accession>
<dbReference type="WBParaSite" id="jg26542">
    <property type="protein sequence ID" value="jg26542"/>
    <property type="gene ID" value="jg26542"/>
</dbReference>
<keyword evidence="1" id="KW-0677">Repeat</keyword>
<dbReference type="PANTHER" id="PTHR24637">
    <property type="entry name" value="COLLAGEN"/>
    <property type="match status" value="1"/>
</dbReference>
<feature type="compositionally biased region" description="Low complexity" evidence="2">
    <location>
        <begin position="234"/>
        <end position="250"/>
    </location>
</feature>
<dbReference type="Pfam" id="PF01484">
    <property type="entry name" value="Col_cuticle_N"/>
    <property type="match status" value="1"/>
</dbReference>
<evidence type="ECO:0000259" key="4">
    <source>
        <dbReference type="Pfam" id="PF01484"/>
    </source>
</evidence>
<dbReference type="Pfam" id="PF01391">
    <property type="entry name" value="Collagen"/>
    <property type="match status" value="1"/>
</dbReference>
<evidence type="ECO:0000256" key="3">
    <source>
        <dbReference type="SAM" id="Phobius"/>
    </source>
</evidence>
<keyword evidence="3" id="KW-0812">Transmembrane</keyword>
<evidence type="ECO:0000313" key="6">
    <source>
        <dbReference type="WBParaSite" id="jg26542"/>
    </source>
</evidence>
<feature type="transmembrane region" description="Helical" evidence="3">
    <location>
        <begin position="20"/>
        <end position="41"/>
    </location>
</feature>
<proteinExistence type="predicted"/>
<keyword evidence="3" id="KW-0472">Membrane</keyword>
<evidence type="ECO:0000256" key="2">
    <source>
        <dbReference type="SAM" id="MobiDB-lite"/>
    </source>
</evidence>
<sequence>MSLSEKHPNNGYSNNFSVGYLAIPISCVVICCTLAYIPVMLRQVNLIQSELAVGMQEFNLLQGKLWNDIIKEKAANTEKSHLTITKRLKRQAKGTCDCINTNQCPPGPPGPPGTNGKDGDNGKLEKLDLQEIVCPPGPAGHPGYPGSPGPPGTPGNPGPKGAPGRPGSMGPQGGSGEKGTSGRPGKDGQPGAKGSDGVRYSPAPRGQPGSRGPLGTKGYPGTPGRPGQPGLQGEKGAPGEPGHEGPPGWQGMPGGLGENGTPGQDASYCKCPERQSYRPVAVVNNKGETVVDKPYESGVSEAKPSASVKGLSPDNYAPTRRK</sequence>
<feature type="compositionally biased region" description="Gly residues" evidence="2">
    <location>
        <begin position="251"/>
        <end position="260"/>
    </location>
</feature>
<dbReference type="InterPro" id="IPR008160">
    <property type="entry name" value="Collagen"/>
</dbReference>
<feature type="compositionally biased region" description="Pro residues" evidence="2">
    <location>
        <begin position="135"/>
        <end position="157"/>
    </location>
</feature>
<reference evidence="6" key="1">
    <citation type="submission" date="2022-11" db="UniProtKB">
        <authorList>
            <consortium name="WormBaseParasite"/>
        </authorList>
    </citation>
    <scope>IDENTIFICATION</scope>
</reference>
<feature type="region of interest" description="Disordered" evidence="2">
    <location>
        <begin position="294"/>
        <end position="322"/>
    </location>
</feature>
<keyword evidence="3" id="KW-1133">Transmembrane helix</keyword>
<name>A0A915E5Y4_9BILA</name>